<dbReference type="Pfam" id="PF13384">
    <property type="entry name" value="HTH_23"/>
    <property type="match status" value="1"/>
</dbReference>
<dbReference type="InterPro" id="IPR009057">
    <property type="entry name" value="Homeodomain-like_sf"/>
</dbReference>
<dbReference type="Gene3D" id="1.10.10.10">
    <property type="entry name" value="Winged helix-like DNA-binding domain superfamily/Winged helix DNA-binding domain"/>
    <property type="match status" value="1"/>
</dbReference>
<name>A0A837C5D8_9BRAD</name>
<dbReference type="InterPro" id="IPR036388">
    <property type="entry name" value="WH-like_DNA-bd_sf"/>
</dbReference>
<accession>A0A837C5D8</accession>
<dbReference type="Proteomes" id="UP000024900">
    <property type="component" value="Unassembled WGS sequence"/>
</dbReference>
<organism evidence="1 2">
    <name type="scientific">Bradyrhizobium diazoefficiens SEMIA 5080</name>
    <dbReference type="NCBI Taxonomy" id="754504"/>
    <lineage>
        <taxon>Bacteria</taxon>
        <taxon>Pseudomonadati</taxon>
        <taxon>Pseudomonadota</taxon>
        <taxon>Alphaproteobacteria</taxon>
        <taxon>Hyphomicrobiales</taxon>
        <taxon>Nitrobacteraceae</taxon>
        <taxon>Bradyrhizobium</taxon>
    </lineage>
</organism>
<dbReference type="SUPFAM" id="SSF46689">
    <property type="entry name" value="Homeodomain-like"/>
    <property type="match status" value="1"/>
</dbReference>
<dbReference type="AlphaFoldDB" id="A0A837C5D8"/>
<reference evidence="1 2" key="1">
    <citation type="journal article" date="2014" name="BMC Genomics">
        <title>Comparative genomics of Bradyrhizobium japonicum CPAC 15 and Bradyrhizobium diazoefficiens CPAC 7: elite model strains for understanding symbiotic performance with soybean.</title>
        <authorList>
            <person name="Siqueira A.F."/>
            <person name="Ormeno-Orrillo E."/>
            <person name="Souza R.C."/>
            <person name="Rodrigues E.P."/>
            <person name="Almeida L.G."/>
            <person name="Barcellos F.G."/>
            <person name="Batista J.S."/>
            <person name="Nakatami A.S."/>
            <person name="Martinez-Romero E."/>
            <person name="Vasconcelos A.T."/>
            <person name="Hungria M."/>
        </authorList>
    </citation>
    <scope>NUCLEOTIDE SEQUENCE [LARGE SCALE GENOMIC DNA]</scope>
    <source>
        <strain evidence="1 2">SEMIA 5080</strain>
    </source>
</reference>
<evidence type="ECO:0000313" key="2">
    <source>
        <dbReference type="Proteomes" id="UP000024900"/>
    </source>
</evidence>
<evidence type="ECO:0008006" key="3">
    <source>
        <dbReference type="Google" id="ProtNLM"/>
    </source>
</evidence>
<comment type="caution">
    <text evidence="1">The sequence shown here is derived from an EMBL/GenBank/DDBJ whole genome shotgun (WGS) entry which is preliminary data.</text>
</comment>
<sequence length="83" mass="9316">MANAGVKGRPIAPLVLSSQERAYLERQVRRHRVARSLSERCRAILRCAVGLPSKSVAAELGIHEHTVGKWRRRFLKDRCDGPA</sequence>
<protein>
    <recommendedName>
        <fullName evidence="3">Transposase</fullName>
    </recommendedName>
</protein>
<proteinExistence type="predicted"/>
<evidence type="ECO:0000313" key="1">
    <source>
        <dbReference type="EMBL" id="KGJ64447.1"/>
    </source>
</evidence>
<gene>
    <name evidence="1" type="ORF">BJA5080_08304</name>
</gene>
<dbReference type="EMBL" id="ADOU02000007">
    <property type="protein sequence ID" value="KGJ64447.1"/>
    <property type="molecule type" value="Genomic_DNA"/>
</dbReference>